<name>A0ABQ2IS51_9PSEU</name>
<evidence type="ECO:0000313" key="2">
    <source>
        <dbReference type="Proteomes" id="UP000597656"/>
    </source>
</evidence>
<organism evidence="1 2">
    <name type="scientific">Lentzea pudingi</name>
    <dbReference type="NCBI Taxonomy" id="1789439"/>
    <lineage>
        <taxon>Bacteria</taxon>
        <taxon>Bacillati</taxon>
        <taxon>Actinomycetota</taxon>
        <taxon>Actinomycetes</taxon>
        <taxon>Pseudonocardiales</taxon>
        <taxon>Pseudonocardiaceae</taxon>
        <taxon>Lentzea</taxon>
    </lineage>
</organism>
<proteinExistence type="predicted"/>
<dbReference type="EMBL" id="BMNC01000019">
    <property type="protein sequence ID" value="GGN23613.1"/>
    <property type="molecule type" value="Genomic_DNA"/>
</dbReference>
<evidence type="ECO:0000313" key="1">
    <source>
        <dbReference type="EMBL" id="GGN23613.1"/>
    </source>
</evidence>
<comment type="caution">
    <text evidence="1">The sequence shown here is derived from an EMBL/GenBank/DDBJ whole genome shotgun (WGS) entry which is preliminary data.</text>
</comment>
<reference evidence="2" key="1">
    <citation type="journal article" date="2019" name="Int. J. Syst. Evol. Microbiol.">
        <title>The Global Catalogue of Microorganisms (GCM) 10K type strain sequencing project: providing services to taxonomists for standard genome sequencing and annotation.</title>
        <authorList>
            <consortium name="The Broad Institute Genomics Platform"/>
            <consortium name="The Broad Institute Genome Sequencing Center for Infectious Disease"/>
            <person name="Wu L."/>
            <person name="Ma J."/>
        </authorList>
    </citation>
    <scope>NUCLEOTIDE SEQUENCE [LARGE SCALE GENOMIC DNA]</scope>
    <source>
        <strain evidence="2">CGMCC 4.7319</strain>
    </source>
</reference>
<gene>
    <name evidence="1" type="ORF">GCM10011609_76510</name>
</gene>
<accession>A0ABQ2IS51</accession>
<protein>
    <submittedName>
        <fullName evidence="1">Uncharacterized protein</fullName>
    </submittedName>
</protein>
<dbReference type="Proteomes" id="UP000597656">
    <property type="component" value="Unassembled WGS sequence"/>
</dbReference>
<keyword evidence="2" id="KW-1185">Reference proteome</keyword>
<sequence>MRLAPGLARCPPLAEDVRELVERRADKVGEQAGPALVRPAALHQGALAEHRQRLGDGLAGQAQPLVQMFVEASGEVGLVHRVGGDRTAALHAVLEDHAPAQPRPQDRQRVRDELGLGHLVLRPREAVLGELHDQDRILGAALQARGRGLDVGGLLAGDVLGAQQRLERLRVEQRGRDGRVERRASVLGGRELRVRGRVSQL</sequence>